<dbReference type="HOGENOM" id="CLU_741449_0_0_7"/>
<keyword evidence="5" id="KW-1185">Reference proteome</keyword>
<gene>
    <name evidence="4" type="ORF">DND132_2445</name>
</gene>
<dbReference type="OrthoDB" id="5490290at2"/>
<dbReference type="SUPFAM" id="SSF53756">
    <property type="entry name" value="UDP-Glycosyltransferase/glycogen phosphorylase"/>
    <property type="match status" value="1"/>
</dbReference>
<dbReference type="PANTHER" id="PTHR12526:SF510">
    <property type="entry name" value="D-INOSITOL 3-PHOSPHATE GLYCOSYLTRANSFERASE"/>
    <property type="match status" value="1"/>
</dbReference>
<dbReference type="Gene3D" id="3.40.50.2000">
    <property type="entry name" value="Glycogen Phosphorylase B"/>
    <property type="match status" value="2"/>
</dbReference>
<dbReference type="RefSeq" id="WP_014323074.1">
    <property type="nucleotide sequence ID" value="NC_016803.1"/>
</dbReference>
<dbReference type="CDD" id="cd03801">
    <property type="entry name" value="GT4_PimA-like"/>
    <property type="match status" value="1"/>
</dbReference>
<evidence type="ECO:0000259" key="3">
    <source>
        <dbReference type="Pfam" id="PF13439"/>
    </source>
</evidence>
<dbReference type="Pfam" id="PF13439">
    <property type="entry name" value="Glyco_transf_4"/>
    <property type="match status" value="1"/>
</dbReference>
<dbReference type="KEGG" id="ddn:DND132_2445"/>
<dbReference type="Pfam" id="PF13692">
    <property type="entry name" value="Glyco_trans_1_4"/>
    <property type="match status" value="1"/>
</dbReference>
<sequence>MRILSVTNDIDSGGAAKSLFFLAQGLARLGHEVRVISISAPARTGRRVAELNETGVAVDFVRIPYYPMSLAACPIPFWKNVGRAVSRPGEFRRIRRLVREFAPDVIHYNSYTTLLAALPLAGPPAVLHCREMLLENNPLLPLTRPLVRARVRELVAISPAEAEQARRVFGLDATLVFNPAPVPDAPAPMPDAGGEDGGLVYGMFSHVSPTKGHRLCIEACGLAARELRRAGVRVRLFGGRIGIHDGLYRSLERMIADAGLEDVVSFQGFAVDPEAEMRAVHLVLRPDLTGHPWGRDVIEAMSQGRPVLAAGTSEVFIRPGETGELVPPGDAEALATAMVGLADRDRLARMGANAHRFAAAHFDPDEHARRVLAVLKRAANRAS</sequence>
<organism evidence="4 5">
    <name type="scientific">Pseudodesulfovibrio mercurii</name>
    <dbReference type="NCBI Taxonomy" id="641491"/>
    <lineage>
        <taxon>Bacteria</taxon>
        <taxon>Pseudomonadati</taxon>
        <taxon>Thermodesulfobacteriota</taxon>
        <taxon>Desulfovibrionia</taxon>
        <taxon>Desulfovibrionales</taxon>
        <taxon>Desulfovibrionaceae</taxon>
    </lineage>
</organism>
<evidence type="ECO:0000256" key="2">
    <source>
        <dbReference type="ARBA" id="ARBA00022679"/>
    </source>
</evidence>
<dbReference type="eggNOG" id="COG0438">
    <property type="taxonomic scope" value="Bacteria"/>
</dbReference>
<dbReference type="SMR" id="F0JC75"/>
<evidence type="ECO:0000256" key="1">
    <source>
        <dbReference type="ARBA" id="ARBA00022676"/>
    </source>
</evidence>
<keyword evidence="1" id="KW-0328">Glycosyltransferase</keyword>
<dbReference type="GO" id="GO:0016757">
    <property type="term" value="F:glycosyltransferase activity"/>
    <property type="evidence" value="ECO:0007669"/>
    <property type="project" value="UniProtKB-KW"/>
</dbReference>
<dbReference type="EMBL" id="CP003220">
    <property type="protein sequence ID" value="EGB15648.1"/>
    <property type="molecule type" value="Genomic_DNA"/>
</dbReference>
<evidence type="ECO:0000313" key="5">
    <source>
        <dbReference type="Proteomes" id="UP000007845"/>
    </source>
</evidence>
<accession>F0JC75</accession>
<feature type="domain" description="Glycosyltransferase subfamily 4-like N-terminal" evidence="3">
    <location>
        <begin position="13"/>
        <end position="173"/>
    </location>
</feature>
<name>F0JC75_9BACT</name>
<protein>
    <submittedName>
        <fullName evidence="4">Glycosyl transferase group 1</fullName>
    </submittedName>
</protein>
<evidence type="ECO:0000313" key="4">
    <source>
        <dbReference type="EMBL" id="EGB15648.1"/>
    </source>
</evidence>
<reference evidence="4 5" key="1">
    <citation type="journal article" date="2011" name="J. Bacteriol.">
        <title>Genome sequence of the mercury-methylating strain Desulfovibrio desulfuricans ND132.</title>
        <authorList>
            <person name="Brown S.D."/>
            <person name="Gilmour C.C."/>
            <person name="Kucken A.M."/>
            <person name="Wall J.D."/>
            <person name="Elias D.A."/>
            <person name="Brandt C.C."/>
            <person name="Podar M."/>
            <person name="Chertkov O."/>
            <person name="Held B."/>
            <person name="Bruce D.C."/>
            <person name="Detter J.C."/>
            <person name="Tapia R."/>
            <person name="Han C.S."/>
            <person name="Goodwin L.A."/>
            <person name="Cheng J.F."/>
            <person name="Pitluck S."/>
            <person name="Woyke T."/>
            <person name="Mikhailova N."/>
            <person name="Ivanova N.N."/>
            <person name="Han J."/>
            <person name="Lucas S."/>
            <person name="Lapidus A.L."/>
            <person name="Land M.L."/>
            <person name="Hauser L.J."/>
            <person name="Palumbo A.V."/>
        </authorList>
    </citation>
    <scope>NUCLEOTIDE SEQUENCE [LARGE SCALE GENOMIC DNA]</scope>
    <source>
        <strain evidence="4 5">ND132</strain>
    </source>
</reference>
<keyword evidence="2 4" id="KW-0808">Transferase</keyword>
<dbReference type="AlphaFoldDB" id="F0JC75"/>
<proteinExistence type="predicted"/>
<dbReference type="PANTHER" id="PTHR12526">
    <property type="entry name" value="GLYCOSYLTRANSFERASE"/>
    <property type="match status" value="1"/>
</dbReference>
<dbReference type="STRING" id="641491.DND132_2445"/>
<dbReference type="Proteomes" id="UP000007845">
    <property type="component" value="Chromosome"/>
</dbReference>
<dbReference type="InterPro" id="IPR028098">
    <property type="entry name" value="Glyco_trans_4-like_N"/>
</dbReference>